<proteinExistence type="predicted"/>
<evidence type="ECO:0000313" key="3">
    <source>
        <dbReference type="Proteomes" id="UP000035904"/>
    </source>
</evidence>
<protein>
    <submittedName>
        <fullName evidence="2">Tungsten formylmethanofuran dehydrogenase</fullName>
    </submittedName>
</protein>
<keyword evidence="1" id="KW-0732">Signal</keyword>
<accession>A0A0J1HKM8</accession>
<organism evidence="2 3">
    <name type="scientific">Bacillus anthracis</name>
    <name type="common">anthrax bacterium</name>
    <dbReference type="NCBI Taxonomy" id="1392"/>
    <lineage>
        <taxon>Bacteria</taxon>
        <taxon>Bacillati</taxon>
        <taxon>Bacillota</taxon>
        <taxon>Bacilli</taxon>
        <taxon>Bacillales</taxon>
        <taxon>Bacillaceae</taxon>
        <taxon>Bacillus</taxon>
        <taxon>Bacillus cereus group</taxon>
    </lineage>
</organism>
<reference evidence="2 3" key="1">
    <citation type="submission" date="2015-05" db="EMBL/GenBank/DDBJ databases">
        <title>Whole genome sequence and identification of bacterial endophytes from Costus igneus.</title>
        <authorList>
            <person name="Lee Y.P."/>
            <person name="Gan H.M."/>
            <person name="Eng W."/>
            <person name="Wheatley M.S."/>
            <person name="Caraballo A."/>
            <person name="Polter S."/>
            <person name="Savka M.A."/>
            <person name="Hudson A.O."/>
        </authorList>
    </citation>
    <scope>NUCLEOTIDE SEQUENCE [LARGE SCALE GENOMIC DNA]</scope>
    <source>
        <strain evidence="2 3">RIT375</strain>
    </source>
</reference>
<gene>
    <name evidence="2" type="ORF">ABW01_28075</name>
</gene>
<evidence type="ECO:0000256" key="1">
    <source>
        <dbReference type="SAM" id="SignalP"/>
    </source>
</evidence>
<dbReference type="Proteomes" id="UP000035904">
    <property type="component" value="Unassembled WGS sequence"/>
</dbReference>
<feature type="chain" id="PRO_5039536642" evidence="1">
    <location>
        <begin position="21"/>
        <end position="160"/>
    </location>
</feature>
<comment type="caution">
    <text evidence="2">The sequence shown here is derived from an EMBL/GenBank/DDBJ whole genome shotgun (WGS) entry which is preliminary data.</text>
</comment>
<dbReference type="PATRIC" id="fig|1392.242.peg.4443"/>
<sequence>MKVKNLILLAFSLMFVAGGAAGCTTKEKQVDSKISIEQNKKEDYEENLAYLMKDVSEQSKVVSDILTGQKSVEEKKKEFDLASKDLLETSEKVKKLKHDEKYKDVQFTMDTAMGLLDMSLKSIGDGLELKDRKLIEIGNDAVVKASKKINEANEMMKDIK</sequence>
<feature type="signal peptide" evidence="1">
    <location>
        <begin position="1"/>
        <end position="20"/>
    </location>
</feature>
<dbReference type="EMBL" id="LDPG01000034">
    <property type="protein sequence ID" value="KLV14259.1"/>
    <property type="molecule type" value="Genomic_DNA"/>
</dbReference>
<dbReference type="AlphaFoldDB" id="A0A0J1HKM8"/>
<evidence type="ECO:0000313" key="2">
    <source>
        <dbReference type="EMBL" id="KLV14259.1"/>
    </source>
</evidence>
<dbReference type="PROSITE" id="PS51257">
    <property type="entry name" value="PROKAR_LIPOPROTEIN"/>
    <property type="match status" value="1"/>
</dbReference>
<name>A0A0J1HKM8_BACAN</name>
<dbReference type="RefSeq" id="WP_047957146.1">
    <property type="nucleotide sequence ID" value="NZ_LDPG01000034.1"/>
</dbReference>